<accession>A0A0E0AQP4</accession>
<protein>
    <recommendedName>
        <fullName evidence="2">DUF6598 domain-containing protein</fullName>
    </recommendedName>
</protein>
<dbReference type="PANTHER" id="PTHR33065:SF177">
    <property type="entry name" value="OS08G0141000 PROTEIN"/>
    <property type="match status" value="1"/>
</dbReference>
<evidence type="ECO:0000313" key="4">
    <source>
        <dbReference type="Proteomes" id="UP000026961"/>
    </source>
</evidence>
<dbReference type="Proteomes" id="UP000026961">
    <property type="component" value="Chromosome 8"/>
</dbReference>
<dbReference type="InterPro" id="IPR046533">
    <property type="entry name" value="DUF6598"/>
</dbReference>
<evidence type="ECO:0000256" key="1">
    <source>
        <dbReference type="SAM" id="MobiDB-lite"/>
    </source>
</evidence>
<evidence type="ECO:0000313" key="3">
    <source>
        <dbReference type="EnsemblPlants" id="OGLUM08G02610.1"/>
    </source>
</evidence>
<dbReference type="EnsemblPlants" id="OGLUM08G02610.1">
    <property type="protein sequence ID" value="OGLUM08G02610.1"/>
    <property type="gene ID" value="OGLUM08G02610"/>
</dbReference>
<dbReference type="PANTHER" id="PTHR33065">
    <property type="entry name" value="OS07G0486400 PROTEIN"/>
    <property type="match status" value="1"/>
</dbReference>
<feature type="region of interest" description="Disordered" evidence="1">
    <location>
        <begin position="83"/>
        <end position="105"/>
    </location>
</feature>
<name>A0A0E0AQP4_9ORYZ</name>
<reference evidence="3" key="1">
    <citation type="submission" date="2015-04" db="UniProtKB">
        <authorList>
            <consortium name="EnsemblPlants"/>
        </authorList>
    </citation>
    <scope>IDENTIFICATION</scope>
</reference>
<dbReference type="HOGENOM" id="CLU_030845_0_0_1"/>
<proteinExistence type="predicted"/>
<dbReference type="Pfam" id="PF20241">
    <property type="entry name" value="DUF6598"/>
    <property type="match status" value="2"/>
</dbReference>
<sequence>MGTEAERRRSRRIGGEGVLGKRRETSDPQAAAADEEEAAEPESSLLPPSVEDGLKVWSKAHIEVDDEFLKIAGMTAEEWAAFKAEEAAKPPRRSGRRGEDPPMRFTHKPPQDCIAYPLPTLQIFSVEVAATKGSLQWPLDVFGMIAMRDSLDRNRNIIFHRTRDNCQSLTEEDRHLVLIGPTCAVALLMPEPVIIEVELKVKGTIESEDKDLSFLAVPLLCDDTYYSRVLNSGSYSSKLSTVEFRLGYIAASVEATMSLCVVSVESGGELKVSVKAWKADDNVVETEVFFTALEASLSEGMVDIGFCKLEIIVAWSLISQYPVLAGSMKVFCEASDGDNNVVKGNRMSGCQEWRVLVAEEL</sequence>
<feature type="region of interest" description="Disordered" evidence="1">
    <location>
        <begin position="1"/>
        <end position="50"/>
    </location>
</feature>
<feature type="domain" description="DUF6598" evidence="2">
    <location>
        <begin position="260"/>
        <end position="313"/>
    </location>
</feature>
<keyword evidence="4" id="KW-1185">Reference proteome</keyword>
<dbReference type="Gramene" id="OGLUM08G02610.1">
    <property type="protein sequence ID" value="OGLUM08G02610.1"/>
    <property type="gene ID" value="OGLUM08G02610"/>
</dbReference>
<dbReference type="AlphaFoldDB" id="A0A0E0AQP4"/>
<reference evidence="3" key="2">
    <citation type="submission" date="2018-05" db="EMBL/GenBank/DDBJ databases">
        <title>OgluRS3 (Oryza glumaepatula Reference Sequence Version 3).</title>
        <authorList>
            <person name="Zhang J."/>
            <person name="Kudrna D."/>
            <person name="Lee S."/>
            <person name="Talag J."/>
            <person name="Welchert J."/>
            <person name="Wing R.A."/>
        </authorList>
    </citation>
    <scope>NUCLEOTIDE SEQUENCE [LARGE SCALE GENOMIC DNA]</scope>
</reference>
<feature type="compositionally biased region" description="Low complexity" evidence="1">
    <location>
        <begin position="41"/>
        <end position="50"/>
    </location>
</feature>
<organism evidence="3">
    <name type="scientific">Oryza glumipatula</name>
    <dbReference type="NCBI Taxonomy" id="40148"/>
    <lineage>
        <taxon>Eukaryota</taxon>
        <taxon>Viridiplantae</taxon>
        <taxon>Streptophyta</taxon>
        <taxon>Embryophyta</taxon>
        <taxon>Tracheophyta</taxon>
        <taxon>Spermatophyta</taxon>
        <taxon>Magnoliopsida</taxon>
        <taxon>Liliopsida</taxon>
        <taxon>Poales</taxon>
        <taxon>Poaceae</taxon>
        <taxon>BOP clade</taxon>
        <taxon>Oryzoideae</taxon>
        <taxon>Oryzeae</taxon>
        <taxon>Oryzinae</taxon>
        <taxon>Oryza</taxon>
    </lineage>
</organism>
<feature type="domain" description="DUF6598" evidence="2">
    <location>
        <begin position="120"/>
        <end position="258"/>
    </location>
</feature>
<evidence type="ECO:0000259" key="2">
    <source>
        <dbReference type="Pfam" id="PF20241"/>
    </source>
</evidence>